<dbReference type="EMBL" id="FOYP01000001">
    <property type="protein sequence ID" value="SFR45693.1"/>
    <property type="molecule type" value="Genomic_DNA"/>
</dbReference>
<sequence length="217" mass="22751">MKISIFGALIVAALSTSATAGSVAGPVVEAPVVAPAMAASTPTADWGGFYGGLSYGQATGETNYYSAPGVFDNGDYVVEGNLPGLFAGYNVQRGNLVYGGELSAVFGEVRGTPDGFEEQQYEGVIDLKARGGYAFGSALVYGSLGYSVSPFAEDGEPLQAMTGLGYGVGVDYQIAERYVIGAEFYRRELNGTLDYAPTYELDDSGFDTFSVRLGMQF</sequence>
<dbReference type="OrthoDB" id="268975at2"/>
<evidence type="ECO:0000256" key="1">
    <source>
        <dbReference type="ARBA" id="ARBA00022729"/>
    </source>
</evidence>
<dbReference type="AlphaFoldDB" id="A0A1I6GTV1"/>
<reference evidence="5" key="1">
    <citation type="submission" date="2016-10" db="EMBL/GenBank/DDBJ databases">
        <authorList>
            <person name="Varghese N."/>
            <person name="Submissions S."/>
        </authorList>
    </citation>
    <scope>NUCLEOTIDE SEQUENCE [LARGE SCALE GENOMIC DNA]</scope>
    <source>
        <strain evidence="5">DSM 26879</strain>
    </source>
</reference>
<organism evidence="4 5">
    <name type="scientific">Yoonia tamlensis</name>
    <dbReference type="NCBI Taxonomy" id="390270"/>
    <lineage>
        <taxon>Bacteria</taxon>
        <taxon>Pseudomonadati</taxon>
        <taxon>Pseudomonadota</taxon>
        <taxon>Alphaproteobacteria</taxon>
        <taxon>Rhodobacterales</taxon>
        <taxon>Paracoccaceae</taxon>
        <taxon>Yoonia</taxon>
    </lineage>
</organism>
<dbReference type="InterPro" id="IPR027385">
    <property type="entry name" value="Beta-barrel_OMP"/>
</dbReference>
<dbReference type="RefSeq" id="WP_090199781.1">
    <property type="nucleotide sequence ID" value="NZ_FOYP01000001.1"/>
</dbReference>
<protein>
    <submittedName>
        <fullName evidence="4">Outer membrane protein beta-barrel domain-containing protein</fullName>
    </submittedName>
</protein>
<evidence type="ECO:0000256" key="2">
    <source>
        <dbReference type="SAM" id="SignalP"/>
    </source>
</evidence>
<keyword evidence="1 2" id="KW-0732">Signal</keyword>
<dbReference type="SUPFAM" id="SSF56925">
    <property type="entry name" value="OMPA-like"/>
    <property type="match status" value="1"/>
</dbReference>
<evidence type="ECO:0000313" key="4">
    <source>
        <dbReference type="EMBL" id="SFR45693.1"/>
    </source>
</evidence>
<accession>A0A1I6GTV1</accession>
<gene>
    <name evidence="4" type="ORF">SAMN04488005_2167</name>
</gene>
<feature type="chain" id="PRO_5011453796" evidence="2">
    <location>
        <begin position="21"/>
        <end position="217"/>
    </location>
</feature>
<name>A0A1I6GTV1_9RHOB</name>
<proteinExistence type="predicted"/>
<dbReference type="Pfam" id="PF13505">
    <property type="entry name" value="OMP_b-brl"/>
    <property type="match status" value="1"/>
</dbReference>
<dbReference type="Proteomes" id="UP000199478">
    <property type="component" value="Unassembled WGS sequence"/>
</dbReference>
<feature type="signal peptide" evidence="2">
    <location>
        <begin position="1"/>
        <end position="20"/>
    </location>
</feature>
<evidence type="ECO:0000259" key="3">
    <source>
        <dbReference type="Pfam" id="PF13505"/>
    </source>
</evidence>
<keyword evidence="5" id="KW-1185">Reference proteome</keyword>
<evidence type="ECO:0000313" key="5">
    <source>
        <dbReference type="Proteomes" id="UP000199478"/>
    </source>
</evidence>
<feature type="domain" description="Outer membrane protein beta-barrel" evidence="3">
    <location>
        <begin position="34"/>
        <end position="217"/>
    </location>
</feature>
<dbReference type="InterPro" id="IPR011250">
    <property type="entry name" value="OMP/PagP_B-barrel"/>
</dbReference>
<dbReference type="STRING" id="390270.SAMN04488005_2167"/>